<keyword evidence="1" id="KW-1133">Transmembrane helix</keyword>
<dbReference type="Pfam" id="PF02992">
    <property type="entry name" value="Transposase_21"/>
    <property type="match status" value="1"/>
</dbReference>
<accession>A0A5K1K5A4</accession>
<evidence type="ECO:0000313" key="2">
    <source>
        <dbReference type="EMBL" id="VWP00975.1"/>
    </source>
</evidence>
<feature type="transmembrane region" description="Helical" evidence="1">
    <location>
        <begin position="144"/>
        <end position="164"/>
    </location>
</feature>
<name>A0A5K1K5A4_9APHY</name>
<dbReference type="EMBL" id="LR728998">
    <property type="protein sequence ID" value="VWP00975.1"/>
    <property type="molecule type" value="Genomic_DNA"/>
</dbReference>
<proteinExistence type="predicted"/>
<dbReference type="AlphaFoldDB" id="A0A5K1K5A4"/>
<gene>
    <name evidence="2" type="primary">G4MQZ2</name>
</gene>
<organism evidence="2">
    <name type="scientific">Ganoderma boninense</name>
    <dbReference type="NCBI Taxonomy" id="34458"/>
    <lineage>
        <taxon>Eukaryota</taxon>
        <taxon>Fungi</taxon>
        <taxon>Dikarya</taxon>
        <taxon>Basidiomycota</taxon>
        <taxon>Agaricomycotina</taxon>
        <taxon>Agaricomycetes</taxon>
        <taxon>Polyporales</taxon>
        <taxon>Polyporaceae</taxon>
        <taxon>Ganoderma</taxon>
    </lineage>
</organism>
<keyword evidence="1" id="KW-0812">Transmembrane</keyword>
<keyword evidence="1" id="KW-0472">Membrane</keyword>
<sequence>MVSNAKMADLLLHHAHDHKPRLGIIHNVFDSKQYLDLCSQHVEIDGKQLPHKYFEDKRDIAIGLSTDGFAPFKRRTKTAWPLIAILYNLPPEFHSKLEYVLGLGVIPGPQKPEDFDSFLWPFVKEMLRLAIGVHAYDILSDDFFALRAFLILVFGDIPAISMIMHMKGHNRLVPCRMCTIRGIC</sequence>
<dbReference type="InterPro" id="IPR004242">
    <property type="entry name" value="Transposase_21"/>
</dbReference>
<evidence type="ECO:0000256" key="1">
    <source>
        <dbReference type="SAM" id="Phobius"/>
    </source>
</evidence>
<protein>
    <submittedName>
        <fullName evidence="2">Mitochondrial phosphate carrier protein</fullName>
    </submittedName>
</protein>
<reference evidence="2" key="1">
    <citation type="submission" date="2019-10" db="EMBL/GenBank/DDBJ databases">
        <authorList>
            <person name="Nor Muhammad N."/>
        </authorList>
    </citation>
    <scope>NUCLEOTIDE SEQUENCE</scope>
</reference>